<accession>A0A8B9MRV1</accession>
<dbReference type="SUPFAM" id="SSF49503">
    <property type="entry name" value="Cupredoxins"/>
    <property type="match status" value="1"/>
</dbReference>
<dbReference type="Gene3D" id="2.60.40.420">
    <property type="entry name" value="Cupredoxins - blue copper proteins"/>
    <property type="match status" value="1"/>
</dbReference>
<evidence type="ECO:0000313" key="1">
    <source>
        <dbReference type="Ensembl" id="ENSANIP00000013147.1"/>
    </source>
</evidence>
<evidence type="ECO:0000313" key="2">
    <source>
        <dbReference type="Proteomes" id="UP000694541"/>
    </source>
</evidence>
<name>A0A8B9MRV1_9AVES</name>
<reference evidence="1" key="1">
    <citation type="submission" date="2025-08" db="UniProtKB">
        <authorList>
            <consortium name="Ensembl"/>
        </authorList>
    </citation>
    <scope>IDENTIFICATION</scope>
</reference>
<keyword evidence="2" id="KW-1185">Reference proteome</keyword>
<dbReference type="InterPro" id="IPR008972">
    <property type="entry name" value="Cupredoxin"/>
</dbReference>
<proteinExistence type="predicted"/>
<sequence>MSLSLQLLCGDFFSCDHNCPLGCPLASEELKCFSTAFPFLYCTAVFPAEQFFKRGPYRIGGVYWKAKFVEYTDETFPDLIKWLGCLEEIWVIKAEVGDTILVMFVNKASWPFSIQPHGVSYGKAWEGMRYHDGLCPPLFSCNSTLMLVLELHCPYLLCAGEFLRPGRTGCLTG</sequence>
<dbReference type="AlphaFoldDB" id="A0A8B9MRV1"/>
<organism evidence="1 2">
    <name type="scientific">Accipiter nisus</name>
    <name type="common">Eurasian sparrowhawk</name>
    <dbReference type="NCBI Taxonomy" id="211598"/>
    <lineage>
        <taxon>Eukaryota</taxon>
        <taxon>Metazoa</taxon>
        <taxon>Chordata</taxon>
        <taxon>Craniata</taxon>
        <taxon>Vertebrata</taxon>
        <taxon>Euteleostomi</taxon>
        <taxon>Archelosauria</taxon>
        <taxon>Archosauria</taxon>
        <taxon>Dinosauria</taxon>
        <taxon>Saurischia</taxon>
        <taxon>Theropoda</taxon>
        <taxon>Coelurosauria</taxon>
        <taxon>Aves</taxon>
        <taxon>Neognathae</taxon>
        <taxon>Neoaves</taxon>
        <taxon>Telluraves</taxon>
        <taxon>Accipitrimorphae</taxon>
        <taxon>Accipitriformes</taxon>
        <taxon>Accipitridae</taxon>
        <taxon>Accipitrinae</taxon>
        <taxon>Accipiter</taxon>
    </lineage>
</organism>
<protein>
    <submittedName>
        <fullName evidence="1">Uncharacterized protein</fullName>
    </submittedName>
</protein>
<reference evidence="1" key="2">
    <citation type="submission" date="2025-09" db="UniProtKB">
        <authorList>
            <consortium name="Ensembl"/>
        </authorList>
    </citation>
    <scope>IDENTIFICATION</scope>
</reference>
<dbReference type="Ensembl" id="ENSANIT00000013617.1">
    <property type="protein sequence ID" value="ENSANIP00000013147.1"/>
    <property type="gene ID" value="ENSANIG00000008928.1"/>
</dbReference>
<dbReference type="Proteomes" id="UP000694541">
    <property type="component" value="Unplaced"/>
</dbReference>